<keyword evidence="7 11" id="KW-0479">Metal-binding</keyword>
<dbReference type="HAMAP" id="MF_00042">
    <property type="entry name" value="RNase_H"/>
    <property type="match status" value="1"/>
</dbReference>
<evidence type="ECO:0000256" key="5">
    <source>
        <dbReference type="ARBA" id="ARBA00012180"/>
    </source>
</evidence>
<comment type="cofactor">
    <cofactor evidence="11">
        <name>Mg(2+)</name>
        <dbReference type="ChEBI" id="CHEBI:18420"/>
    </cofactor>
    <text evidence="11">Binds 1 Mg(2+) ion per subunit. May bind a second metal ion at a regulatory site, or after substrate binding.</text>
</comment>
<feature type="binding site" evidence="11">
    <location>
        <position position="70"/>
    </location>
    <ligand>
        <name>Mg(2+)</name>
        <dbReference type="ChEBI" id="CHEBI:18420"/>
        <label>1</label>
    </ligand>
</feature>
<evidence type="ECO:0000313" key="13">
    <source>
        <dbReference type="EMBL" id="ARU59766.1"/>
    </source>
</evidence>
<dbReference type="InterPro" id="IPR022892">
    <property type="entry name" value="RNaseHI"/>
</dbReference>
<comment type="function">
    <text evidence="2 11">Endonuclease that specifically degrades the RNA of RNA-DNA hybrids.</text>
</comment>
<comment type="similarity">
    <text evidence="3 11">Belongs to the RNase H family.</text>
</comment>
<evidence type="ECO:0000256" key="2">
    <source>
        <dbReference type="ARBA" id="ARBA00004065"/>
    </source>
</evidence>
<dbReference type="NCBIfam" id="NF001236">
    <property type="entry name" value="PRK00203.1"/>
    <property type="match status" value="1"/>
</dbReference>
<evidence type="ECO:0000256" key="1">
    <source>
        <dbReference type="ARBA" id="ARBA00000077"/>
    </source>
</evidence>
<evidence type="ECO:0000313" key="14">
    <source>
        <dbReference type="Proteomes" id="UP000195437"/>
    </source>
</evidence>
<dbReference type="OrthoDB" id="7845843at2"/>
<feature type="domain" description="RNase H type-1" evidence="12">
    <location>
        <begin position="1"/>
        <end position="143"/>
    </location>
</feature>
<dbReference type="PROSITE" id="PS50879">
    <property type="entry name" value="RNASE_H_1"/>
    <property type="match status" value="1"/>
</dbReference>
<dbReference type="InterPro" id="IPR036397">
    <property type="entry name" value="RNaseH_sf"/>
</dbReference>
<comment type="subunit">
    <text evidence="4 11">Monomer.</text>
</comment>
<name>A0A1Y0IIV4_9BACL</name>
<feature type="binding site" evidence="11">
    <location>
        <position position="10"/>
    </location>
    <ligand>
        <name>Mg(2+)</name>
        <dbReference type="ChEBI" id="CHEBI:18420"/>
        <label>1</label>
    </ligand>
</feature>
<comment type="subcellular location">
    <subcellularLocation>
        <location evidence="11">Cytoplasm</location>
    </subcellularLocation>
</comment>
<evidence type="ECO:0000259" key="12">
    <source>
        <dbReference type="PROSITE" id="PS50879"/>
    </source>
</evidence>
<dbReference type="GO" id="GO:0004523">
    <property type="term" value="F:RNA-DNA hybrid ribonuclease activity"/>
    <property type="evidence" value="ECO:0007669"/>
    <property type="project" value="UniProtKB-UniRule"/>
</dbReference>
<evidence type="ECO:0000256" key="7">
    <source>
        <dbReference type="ARBA" id="ARBA00022723"/>
    </source>
</evidence>
<sequence length="144" mass="16388">MMKEVVIYTDGACSGNPGPGGYGAVLMTGDHRKEISGGEKETTNQRMELLAVIEALKVLKYPCKVDVYSDSAYLINCFKSRWYVNWEKNGWLNSQKQPVANRDLWEELLGLYRTHKIAFFKVKGHSGDRWNERCDELARAAVPK</sequence>
<keyword evidence="9 11" id="KW-0378">Hydrolase</keyword>
<dbReference type="GO" id="GO:0003676">
    <property type="term" value="F:nucleic acid binding"/>
    <property type="evidence" value="ECO:0007669"/>
    <property type="project" value="InterPro"/>
</dbReference>
<dbReference type="InterPro" id="IPR050092">
    <property type="entry name" value="RNase_H"/>
</dbReference>
<dbReference type="KEGG" id="tum:CBW65_00905"/>
<keyword evidence="14" id="KW-1185">Reference proteome</keyword>
<feature type="binding site" evidence="11">
    <location>
        <position position="10"/>
    </location>
    <ligand>
        <name>Mg(2+)</name>
        <dbReference type="ChEBI" id="CHEBI:18420"/>
        <label>2</label>
    </ligand>
</feature>
<keyword evidence="6 11" id="KW-0540">Nuclease</keyword>
<dbReference type="AlphaFoldDB" id="A0A1Y0IIV4"/>
<dbReference type="InterPro" id="IPR002156">
    <property type="entry name" value="RNaseH_domain"/>
</dbReference>
<keyword evidence="11" id="KW-0963">Cytoplasm</keyword>
<dbReference type="FunFam" id="3.30.420.10:FF:000089">
    <property type="entry name" value="Ribonuclease H"/>
    <property type="match status" value="1"/>
</dbReference>
<keyword evidence="8 11" id="KW-0255">Endonuclease</keyword>
<dbReference type="PANTHER" id="PTHR10642">
    <property type="entry name" value="RIBONUCLEASE H1"/>
    <property type="match status" value="1"/>
</dbReference>
<dbReference type="GO" id="GO:0000287">
    <property type="term" value="F:magnesium ion binding"/>
    <property type="evidence" value="ECO:0007669"/>
    <property type="project" value="UniProtKB-UniRule"/>
</dbReference>
<evidence type="ECO:0000256" key="9">
    <source>
        <dbReference type="ARBA" id="ARBA00022801"/>
    </source>
</evidence>
<dbReference type="PANTHER" id="PTHR10642:SF26">
    <property type="entry name" value="RIBONUCLEASE H1"/>
    <property type="match status" value="1"/>
</dbReference>
<dbReference type="GO" id="GO:0043137">
    <property type="term" value="P:DNA replication, removal of RNA primer"/>
    <property type="evidence" value="ECO:0007669"/>
    <property type="project" value="TreeGrafter"/>
</dbReference>
<evidence type="ECO:0000256" key="6">
    <source>
        <dbReference type="ARBA" id="ARBA00022722"/>
    </source>
</evidence>
<feature type="binding site" evidence="11">
    <location>
        <position position="135"/>
    </location>
    <ligand>
        <name>Mg(2+)</name>
        <dbReference type="ChEBI" id="CHEBI:18420"/>
        <label>2</label>
    </ligand>
</feature>
<feature type="binding site" evidence="11">
    <location>
        <position position="48"/>
    </location>
    <ligand>
        <name>Mg(2+)</name>
        <dbReference type="ChEBI" id="CHEBI:18420"/>
        <label>1</label>
    </ligand>
</feature>
<dbReference type="GO" id="GO:0005737">
    <property type="term" value="C:cytoplasm"/>
    <property type="evidence" value="ECO:0007669"/>
    <property type="project" value="UniProtKB-SubCell"/>
</dbReference>
<dbReference type="EMBL" id="CP021434">
    <property type="protein sequence ID" value="ARU59766.1"/>
    <property type="molecule type" value="Genomic_DNA"/>
</dbReference>
<keyword evidence="10 11" id="KW-0460">Magnesium</keyword>
<dbReference type="Proteomes" id="UP000195437">
    <property type="component" value="Chromosome"/>
</dbReference>
<proteinExistence type="inferred from homology"/>
<reference evidence="14" key="1">
    <citation type="submission" date="2017-05" db="EMBL/GenBank/DDBJ databases">
        <authorList>
            <person name="Sung H."/>
        </authorList>
    </citation>
    <scope>NUCLEOTIDE SEQUENCE [LARGE SCALE GENOMIC DNA]</scope>
    <source>
        <strain evidence="14">AR23208</strain>
    </source>
</reference>
<dbReference type="InterPro" id="IPR012337">
    <property type="entry name" value="RNaseH-like_sf"/>
</dbReference>
<organism evidence="13 14">
    <name type="scientific">Tumebacillus avium</name>
    <dbReference type="NCBI Taxonomy" id="1903704"/>
    <lineage>
        <taxon>Bacteria</taxon>
        <taxon>Bacillati</taxon>
        <taxon>Bacillota</taxon>
        <taxon>Bacilli</taxon>
        <taxon>Bacillales</taxon>
        <taxon>Alicyclobacillaceae</taxon>
        <taxon>Tumebacillus</taxon>
    </lineage>
</organism>
<protein>
    <recommendedName>
        <fullName evidence="5 11">Ribonuclease H</fullName>
        <shortName evidence="11">RNase H</shortName>
        <ecNumber evidence="5 11">3.1.26.4</ecNumber>
    </recommendedName>
</protein>
<evidence type="ECO:0000256" key="4">
    <source>
        <dbReference type="ARBA" id="ARBA00011245"/>
    </source>
</evidence>
<gene>
    <name evidence="11" type="primary">rnhA</name>
    <name evidence="13" type="ORF">CBW65_00905</name>
</gene>
<evidence type="ECO:0000256" key="11">
    <source>
        <dbReference type="HAMAP-Rule" id="MF_00042"/>
    </source>
</evidence>
<dbReference type="CDD" id="cd09278">
    <property type="entry name" value="RNase_HI_prokaryote_like"/>
    <property type="match status" value="1"/>
</dbReference>
<dbReference type="Gene3D" id="3.30.420.10">
    <property type="entry name" value="Ribonuclease H-like superfamily/Ribonuclease H"/>
    <property type="match status" value="1"/>
</dbReference>
<dbReference type="EC" id="3.1.26.4" evidence="5 11"/>
<accession>A0A1Y0IIV4</accession>
<dbReference type="Pfam" id="PF00075">
    <property type="entry name" value="RNase_H"/>
    <property type="match status" value="1"/>
</dbReference>
<evidence type="ECO:0000256" key="10">
    <source>
        <dbReference type="ARBA" id="ARBA00022842"/>
    </source>
</evidence>
<evidence type="ECO:0000256" key="8">
    <source>
        <dbReference type="ARBA" id="ARBA00022759"/>
    </source>
</evidence>
<comment type="catalytic activity">
    <reaction evidence="1 11">
        <text>Endonucleolytic cleavage to 5'-phosphomonoester.</text>
        <dbReference type="EC" id="3.1.26.4"/>
    </reaction>
</comment>
<evidence type="ECO:0000256" key="3">
    <source>
        <dbReference type="ARBA" id="ARBA00005300"/>
    </source>
</evidence>
<dbReference type="SUPFAM" id="SSF53098">
    <property type="entry name" value="Ribonuclease H-like"/>
    <property type="match status" value="1"/>
</dbReference>